<dbReference type="GO" id="GO:0005886">
    <property type="term" value="C:plasma membrane"/>
    <property type="evidence" value="ECO:0007669"/>
    <property type="project" value="TreeGrafter"/>
</dbReference>
<dbReference type="PROSITE" id="PS50111">
    <property type="entry name" value="CHEMOTAXIS_TRANSDUC_2"/>
    <property type="match status" value="1"/>
</dbReference>
<feature type="domain" description="HAMP" evidence="8">
    <location>
        <begin position="350"/>
        <end position="402"/>
    </location>
</feature>
<evidence type="ECO:0000256" key="2">
    <source>
        <dbReference type="ARBA" id="ARBA00022481"/>
    </source>
</evidence>
<sequence length="654" mass="68564">MNAFFSPAVRLMSRLRLKGKFLLAGVPLVLLLVWMAWLSAASLGARVQGLERKRVAIALMGDLVAWNKALIDSRRAAITGQPGDPAVMAAFTRQAEAVERQLAVLGAHVESARPQVDMREELHGLQQGWKALRQAVQALPPDAGFPQKAFAAHAPEYSRLYAFMRDLGKKSGLSQDADADLFYLGYALANNTPSTAGITVRIAAYATLNVNRGTVDAKDRMFYEVTDARLNDTFGGVETLLSQAMAANPVVDEALGQRIEALKGSSKQLLAFVRERFTSVDQVGATQQDVARAAAATTDAAWELVDRNRAVLEQLVVERAAQAARHRMLLMAAVCIGMLGTLWLYVGIFLSMAGSLRQASAAARAIAAGEIGTVPVPATADEFATLMQDLRAADQALAGVISGVQQSSDSIATASSEIAQGTQDLSHRTEETASSLQQTASSMAEVKQNVDQGAGAATSAQALAAQAAAVAQRGGEAVAQVVSTMGAISSSSQKISDIIGVIDGIAFQTNILALNAAVEAARAGEQGRGFAVVAGEVRTLAQRSADAAKEIKALIGSSVAQVDTGSRLVGDAGRTIRELVDAVDGVHTMISEITRSTQQQTVGIGEVNTAVGALDQATQQNAALVEQSAAAAESLKAQARQLAALVGRFRLHSA</sequence>
<evidence type="ECO:0000313" key="10">
    <source>
        <dbReference type="Proteomes" id="UP001336250"/>
    </source>
</evidence>
<comment type="subcellular location">
    <subcellularLocation>
        <location evidence="1">Membrane</location>
    </subcellularLocation>
</comment>
<evidence type="ECO:0000256" key="4">
    <source>
        <dbReference type="PROSITE-ProRule" id="PRU00284"/>
    </source>
</evidence>
<reference evidence="9 10" key="1">
    <citation type="submission" date="2024-02" db="EMBL/GenBank/DDBJ databases">
        <title>Genome sequence of Aquincola sp. MAHUQ-54.</title>
        <authorList>
            <person name="Huq M.A."/>
        </authorList>
    </citation>
    <scope>NUCLEOTIDE SEQUENCE [LARGE SCALE GENOMIC DNA]</scope>
    <source>
        <strain evidence="9 10">MAHUQ-54</strain>
    </source>
</reference>
<evidence type="ECO:0000259" key="7">
    <source>
        <dbReference type="PROSITE" id="PS50111"/>
    </source>
</evidence>
<feature type="transmembrane region" description="Helical" evidence="6">
    <location>
        <begin position="328"/>
        <end position="350"/>
    </location>
</feature>
<gene>
    <name evidence="9" type="ORF">V4F39_02055</name>
</gene>
<dbReference type="PANTHER" id="PTHR43531">
    <property type="entry name" value="PROTEIN ICFG"/>
    <property type="match status" value="1"/>
</dbReference>
<dbReference type="GO" id="GO:0004888">
    <property type="term" value="F:transmembrane signaling receptor activity"/>
    <property type="evidence" value="ECO:0007669"/>
    <property type="project" value="InterPro"/>
</dbReference>
<evidence type="ECO:0000256" key="1">
    <source>
        <dbReference type="ARBA" id="ARBA00004370"/>
    </source>
</evidence>
<feature type="region of interest" description="Disordered" evidence="5">
    <location>
        <begin position="415"/>
        <end position="444"/>
    </location>
</feature>
<dbReference type="FunFam" id="1.10.287.950:FF:000001">
    <property type="entry name" value="Methyl-accepting chemotaxis sensory transducer"/>
    <property type="match status" value="1"/>
</dbReference>
<dbReference type="PANTHER" id="PTHR43531:SF14">
    <property type="entry name" value="METHYL-ACCEPTING CHEMOTAXIS PROTEIN I-RELATED"/>
    <property type="match status" value="1"/>
</dbReference>
<dbReference type="GO" id="GO:0007165">
    <property type="term" value="P:signal transduction"/>
    <property type="evidence" value="ECO:0007669"/>
    <property type="project" value="UniProtKB-KW"/>
</dbReference>
<keyword evidence="10" id="KW-1185">Reference proteome</keyword>
<feature type="domain" description="Methyl-accepting transducer" evidence="7">
    <location>
        <begin position="407"/>
        <end position="636"/>
    </location>
</feature>
<dbReference type="Pfam" id="PF00015">
    <property type="entry name" value="MCPsignal"/>
    <property type="match status" value="1"/>
</dbReference>
<dbReference type="GO" id="GO:0006935">
    <property type="term" value="P:chemotaxis"/>
    <property type="evidence" value="ECO:0007669"/>
    <property type="project" value="InterPro"/>
</dbReference>
<name>A0AAW9Q5W9_9BURK</name>
<evidence type="ECO:0000259" key="8">
    <source>
        <dbReference type="PROSITE" id="PS50885"/>
    </source>
</evidence>
<dbReference type="CDD" id="cd11386">
    <property type="entry name" value="MCP_signal"/>
    <property type="match status" value="1"/>
</dbReference>
<dbReference type="PROSITE" id="PS50885">
    <property type="entry name" value="HAMP"/>
    <property type="match status" value="1"/>
</dbReference>
<dbReference type="InterPro" id="IPR003660">
    <property type="entry name" value="HAMP_dom"/>
</dbReference>
<evidence type="ECO:0000256" key="5">
    <source>
        <dbReference type="SAM" id="MobiDB-lite"/>
    </source>
</evidence>
<protein>
    <submittedName>
        <fullName evidence="9">Methyl-accepting chemotaxis protein</fullName>
    </submittedName>
</protein>
<comment type="similarity">
    <text evidence="3">Belongs to the methyl-accepting chemotaxis (MCP) protein family.</text>
</comment>
<dbReference type="Proteomes" id="UP001336250">
    <property type="component" value="Unassembled WGS sequence"/>
</dbReference>
<keyword evidence="2" id="KW-0488">Methylation</keyword>
<dbReference type="Gene3D" id="1.10.287.950">
    <property type="entry name" value="Methyl-accepting chemotaxis protein"/>
    <property type="match status" value="1"/>
</dbReference>
<dbReference type="RefSeq" id="WP_332287572.1">
    <property type="nucleotide sequence ID" value="NZ_JAZIBG010000009.1"/>
</dbReference>
<dbReference type="SMART" id="SM00283">
    <property type="entry name" value="MA"/>
    <property type="match status" value="1"/>
</dbReference>
<evidence type="ECO:0000256" key="6">
    <source>
        <dbReference type="SAM" id="Phobius"/>
    </source>
</evidence>
<evidence type="ECO:0000313" key="9">
    <source>
        <dbReference type="EMBL" id="MEF7612675.1"/>
    </source>
</evidence>
<keyword evidence="6" id="KW-0472">Membrane</keyword>
<comment type="caution">
    <text evidence="9">The sequence shown here is derived from an EMBL/GenBank/DDBJ whole genome shotgun (WGS) entry which is preliminary data.</text>
</comment>
<keyword evidence="6" id="KW-1133">Transmembrane helix</keyword>
<dbReference type="EMBL" id="JAZIBG010000009">
    <property type="protein sequence ID" value="MEF7612675.1"/>
    <property type="molecule type" value="Genomic_DNA"/>
</dbReference>
<feature type="compositionally biased region" description="Polar residues" evidence="5">
    <location>
        <begin position="432"/>
        <end position="442"/>
    </location>
</feature>
<feature type="compositionally biased region" description="Polar residues" evidence="5">
    <location>
        <begin position="415"/>
        <end position="424"/>
    </location>
</feature>
<dbReference type="AlphaFoldDB" id="A0AAW9Q5W9"/>
<dbReference type="InterPro" id="IPR004090">
    <property type="entry name" value="Chemotax_Me-accpt_rcpt"/>
</dbReference>
<evidence type="ECO:0000256" key="3">
    <source>
        <dbReference type="ARBA" id="ARBA00029447"/>
    </source>
</evidence>
<dbReference type="PRINTS" id="PR00260">
    <property type="entry name" value="CHEMTRNSDUCR"/>
</dbReference>
<keyword evidence="6" id="KW-0812">Transmembrane</keyword>
<dbReference type="InterPro" id="IPR051310">
    <property type="entry name" value="MCP_chemotaxis"/>
</dbReference>
<dbReference type="SUPFAM" id="SSF58104">
    <property type="entry name" value="Methyl-accepting chemotaxis protein (MCP) signaling domain"/>
    <property type="match status" value="1"/>
</dbReference>
<dbReference type="InterPro" id="IPR004089">
    <property type="entry name" value="MCPsignal_dom"/>
</dbReference>
<organism evidence="9 10">
    <name type="scientific">Aquincola agrisoli</name>
    <dbReference type="NCBI Taxonomy" id="3119538"/>
    <lineage>
        <taxon>Bacteria</taxon>
        <taxon>Pseudomonadati</taxon>
        <taxon>Pseudomonadota</taxon>
        <taxon>Betaproteobacteria</taxon>
        <taxon>Burkholderiales</taxon>
        <taxon>Sphaerotilaceae</taxon>
        <taxon>Aquincola</taxon>
    </lineage>
</organism>
<keyword evidence="4" id="KW-0807">Transducer</keyword>
<proteinExistence type="inferred from homology"/>
<accession>A0AAW9Q5W9</accession>